<reference evidence="9" key="1">
    <citation type="journal article" date="2019" name="Int. J. Syst. Evol. Microbiol.">
        <title>The Global Catalogue of Microorganisms (GCM) 10K type strain sequencing project: providing services to taxonomists for standard genome sequencing and annotation.</title>
        <authorList>
            <consortium name="The Broad Institute Genomics Platform"/>
            <consortium name="The Broad Institute Genome Sequencing Center for Infectious Disease"/>
            <person name="Wu L."/>
            <person name="Ma J."/>
        </authorList>
    </citation>
    <scope>NUCLEOTIDE SEQUENCE [LARGE SCALE GENOMIC DNA]</scope>
    <source>
        <strain evidence="9">CCUG 55328</strain>
    </source>
</reference>
<feature type="transmembrane region" description="Helical" evidence="6">
    <location>
        <begin position="347"/>
        <end position="366"/>
    </location>
</feature>
<evidence type="ECO:0000256" key="5">
    <source>
        <dbReference type="ARBA" id="ARBA00023136"/>
    </source>
</evidence>
<dbReference type="EMBL" id="JBHTKR010000007">
    <property type="protein sequence ID" value="MFD1196300.1"/>
    <property type="molecule type" value="Genomic_DNA"/>
</dbReference>
<evidence type="ECO:0000256" key="3">
    <source>
        <dbReference type="ARBA" id="ARBA00022692"/>
    </source>
</evidence>
<feature type="transmembrane region" description="Helical" evidence="6">
    <location>
        <begin position="217"/>
        <end position="235"/>
    </location>
</feature>
<feature type="transmembrane region" description="Helical" evidence="6">
    <location>
        <begin position="255"/>
        <end position="273"/>
    </location>
</feature>
<feature type="transmembrane region" description="Helical" evidence="6">
    <location>
        <begin position="118"/>
        <end position="139"/>
    </location>
</feature>
<sequence length="404" mass="41159">MHQTTLSDPAGSGAVHPSNRLLIAVLSMSNFVIGMGAFMIIGLLEPLAADLDLPMARAGAVLTTYAVAYAVLSPVLVSVTGGIGRRRVLAAGLSLFGLACLLPVLLPTEGVLHASRILAAAGAGIFTPVAAAVAAGLSAPGNRAKALAAVFFGMTMSQVLGLPLGSFIAYTFGWRAAFAVVLVVLLPCLWLVWTIVPRGLSFQPVTLRDLARMMRNGRLMLAVGFTASFLTAGYVVNTFLAPLLSQNLGWGRDGITLALLVCGIGAVLGNMMGGALSDRIGPARTLTLLCLAQLVVLPGFSALPLAGGQTTLLSGALAMGLLLLWSVFGWSFMAAQQARLIGLAPEAAPVILALNAAGVYVGAALGSAMGGMVLTGFGLAPLGLVAGALMVVALAHLRLSVRLG</sequence>
<feature type="transmembrane region" description="Helical" evidence="6">
    <location>
        <begin position="372"/>
        <end position="397"/>
    </location>
</feature>
<dbReference type="Gene3D" id="1.20.1250.20">
    <property type="entry name" value="MFS general substrate transporter like domains"/>
    <property type="match status" value="1"/>
</dbReference>
<accession>A0ABW3TI05</accession>
<dbReference type="InterPro" id="IPR011701">
    <property type="entry name" value="MFS"/>
</dbReference>
<dbReference type="PANTHER" id="PTHR43124">
    <property type="entry name" value="PURINE EFFLUX PUMP PBUE"/>
    <property type="match status" value="1"/>
</dbReference>
<dbReference type="InterPro" id="IPR020846">
    <property type="entry name" value="MFS_dom"/>
</dbReference>
<keyword evidence="4 6" id="KW-1133">Transmembrane helix</keyword>
<feature type="transmembrane region" description="Helical" evidence="6">
    <location>
        <begin position="312"/>
        <end position="335"/>
    </location>
</feature>
<name>A0ABW3TI05_9RHOB</name>
<dbReference type="PANTHER" id="PTHR43124:SF10">
    <property type="entry name" value="PURINE EFFLUX PUMP PBUE"/>
    <property type="match status" value="1"/>
</dbReference>
<feature type="transmembrane region" description="Helical" evidence="6">
    <location>
        <begin position="146"/>
        <end position="170"/>
    </location>
</feature>
<evidence type="ECO:0000256" key="1">
    <source>
        <dbReference type="ARBA" id="ARBA00004651"/>
    </source>
</evidence>
<feature type="transmembrane region" description="Helical" evidence="6">
    <location>
        <begin position="21"/>
        <end position="44"/>
    </location>
</feature>
<dbReference type="PROSITE" id="PS50850">
    <property type="entry name" value="MFS"/>
    <property type="match status" value="1"/>
</dbReference>
<proteinExistence type="predicted"/>
<dbReference type="Proteomes" id="UP001597151">
    <property type="component" value="Unassembled WGS sequence"/>
</dbReference>
<dbReference type="InterPro" id="IPR036259">
    <property type="entry name" value="MFS_trans_sf"/>
</dbReference>
<keyword evidence="9" id="KW-1185">Reference proteome</keyword>
<gene>
    <name evidence="8" type="ORF">ACFQ3C_16640</name>
</gene>
<organism evidence="8 9">
    <name type="scientific">Seohaeicola saemankumensis</name>
    <dbReference type="NCBI Taxonomy" id="481181"/>
    <lineage>
        <taxon>Bacteria</taxon>
        <taxon>Pseudomonadati</taxon>
        <taxon>Pseudomonadota</taxon>
        <taxon>Alphaproteobacteria</taxon>
        <taxon>Rhodobacterales</taxon>
        <taxon>Roseobacteraceae</taxon>
        <taxon>Seohaeicola</taxon>
    </lineage>
</organism>
<feature type="transmembrane region" description="Helical" evidence="6">
    <location>
        <begin position="88"/>
        <end position="106"/>
    </location>
</feature>
<comment type="subcellular location">
    <subcellularLocation>
        <location evidence="1">Cell membrane</location>
        <topology evidence="1">Multi-pass membrane protein</topology>
    </subcellularLocation>
</comment>
<keyword evidence="3 6" id="KW-0812">Transmembrane</keyword>
<keyword evidence="2" id="KW-1003">Cell membrane</keyword>
<evidence type="ECO:0000256" key="4">
    <source>
        <dbReference type="ARBA" id="ARBA00022989"/>
    </source>
</evidence>
<dbReference type="SUPFAM" id="SSF103473">
    <property type="entry name" value="MFS general substrate transporter"/>
    <property type="match status" value="1"/>
</dbReference>
<feature type="transmembrane region" description="Helical" evidence="6">
    <location>
        <begin position="285"/>
        <end position="306"/>
    </location>
</feature>
<protein>
    <submittedName>
        <fullName evidence="8">MFS transporter</fullName>
    </submittedName>
</protein>
<dbReference type="CDD" id="cd17324">
    <property type="entry name" value="MFS_NepI_like"/>
    <property type="match status" value="1"/>
</dbReference>
<evidence type="ECO:0000313" key="9">
    <source>
        <dbReference type="Proteomes" id="UP001597151"/>
    </source>
</evidence>
<evidence type="ECO:0000259" key="7">
    <source>
        <dbReference type="PROSITE" id="PS50850"/>
    </source>
</evidence>
<evidence type="ECO:0000256" key="2">
    <source>
        <dbReference type="ARBA" id="ARBA00022475"/>
    </source>
</evidence>
<evidence type="ECO:0000313" key="8">
    <source>
        <dbReference type="EMBL" id="MFD1196300.1"/>
    </source>
</evidence>
<dbReference type="Pfam" id="PF07690">
    <property type="entry name" value="MFS_1"/>
    <property type="match status" value="1"/>
</dbReference>
<evidence type="ECO:0000256" key="6">
    <source>
        <dbReference type="SAM" id="Phobius"/>
    </source>
</evidence>
<feature type="domain" description="Major facilitator superfamily (MFS) profile" evidence="7">
    <location>
        <begin position="22"/>
        <end position="404"/>
    </location>
</feature>
<comment type="caution">
    <text evidence="8">The sequence shown here is derived from an EMBL/GenBank/DDBJ whole genome shotgun (WGS) entry which is preliminary data.</text>
</comment>
<keyword evidence="5 6" id="KW-0472">Membrane</keyword>
<feature type="transmembrane region" description="Helical" evidence="6">
    <location>
        <begin position="56"/>
        <end position="76"/>
    </location>
</feature>
<feature type="transmembrane region" description="Helical" evidence="6">
    <location>
        <begin position="176"/>
        <end position="196"/>
    </location>
</feature>
<dbReference type="RefSeq" id="WP_380794152.1">
    <property type="nucleotide sequence ID" value="NZ_JBHTKR010000007.1"/>
</dbReference>
<dbReference type="InterPro" id="IPR050189">
    <property type="entry name" value="MFS_Efflux_Transporters"/>
</dbReference>